<dbReference type="Pfam" id="PF00090">
    <property type="entry name" value="TSP_1"/>
    <property type="match status" value="2"/>
</dbReference>
<evidence type="ECO:0000256" key="2">
    <source>
        <dbReference type="ARBA" id="ARBA00023157"/>
    </source>
</evidence>
<keyword evidence="2" id="KW-1015">Disulfide bond</keyword>
<dbReference type="InterPro" id="IPR052065">
    <property type="entry name" value="Compl_asym_regulator"/>
</dbReference>
<dbReference type="SUPFAM" id="SSF82895">
    <property type="entry name" value="TSP-1 type 1 repeat"/>
    <property type="match status" value="2"/>
</dbReference>
<reference evidence="5" key="1">
    <citation type="journal article" date="2017" name="bioRxiv">
        <title>Comparative analysis of the genomes of Stylophora pistillata and Acropora digitifera provides evidence for extensive differences between species of corals.</title>
        <authorList>
            <person name="Voolstra C.R."/>
            <person name="Li Y."/>
            <person name="Liew Y.J."/>
            <person name="Baumgarten S."/>
            <person name="Zoccola D."/>
            <person name="Flot J.-F."/>
            <person name="Tambutte S."/>
            <person name="Allemand D."/>
            <person name="Aranda M."/>
        </authorList>
    </citation>
    <scope>NUCLEOTIDE SEQUENCE [LARGE SCALE GENOMIC DNA]</scope>
</reference>
<dbReference type="CDD" id="cd01450">
    <property type="entry name" value="vWFA_subfamily_ECM"/>
    <property type="match status" value="1"/>
</dbReference>
<evidence type="ECO:0000259" key="3">
    <source>
        <dbReference type="PROSITE" id="PS50234"/>
    </source>
</evidence>
<dbReference type="SMART" id="SM00209">
    <property type="entry name" value="TSP1"/>
    <property type="match status" value="2"/>
</dbReference>
<dbReference type="InterPro" id="IPR036383">
    <property type="entry name" value="TSP1_rpt_sf"/>
</dbReference>
<name>A0A2B4R561_STYPI</name>
<evidence type="ECO:0000313" key="5">
    <source>
        <dbReference type="Proteomes" id="UP000225706"/>
    </source>
</evidence>
<feature type="domain" description="VWFA" evidence="3">
    <location>
        <begin position="1"/>
        <end position="136"/>
    </location>
</feature>
<gene>
    <name evidence="4" type="primary">THBS1</name>
    <name evidence="4" type="ORF">AWC38_SpisGene24848</name>
</gene>
<dbReference type="InterPro" id="IPR036465">
    <property type="entry name" value="vWFA_dom_sf"/>
</dbReference>
<sequence length="335" mass="36653">MVFRFADSKYHDKNELLEKIANEPRRLKLYTRTDLALKMARDQLFTKAGGDRPDKPNVMIIFTDGRPTKPKGNRNFNFKEFASEIAKDFEEKDVRVIAVGIGPGIDQSTLLSIARDKSRVVTVEGFSKLTDELNTIKSKTCSAVNGGYSEWSESECSVTCGAGVKTFLRTCTNPPPSVGGKDCSELGPAKKTVSCNEPECPIDGGYTEWSEFECSVTCGEGTKTLTRTCTNPPPSNGEKHCGELGPSAKIVPSDKGACLLELGRSNLKSGRGPQGEAVMQLSYAWLGCAAKWGKMSKLPRSVFEAEIKKAVQNVFPEIVVPDPLDMVFKFWDKAA</sequence>
<dbReference type="InterPro" id="IPR000884">
    <property type="entry name" value="TSP1_rpt"/>
</dbReference>
<dbReference type="InterPro" id="IPR002035">
    <property type="entry name" value="VWF_A"/>
</dbReference>
<dbReference type="SUPFAM" id="SSF53300">
    <property type="entry name" value="vWA-like"/>
    <property type="match status" value="1"/>
</dbReference>
<dbReference type="Proteomes" id="UP000225706">
    <property type="component" value="Unassembled WGS sequence"/>
</dbReference>
<evidence type="ECO:0000313" key="4">
    <source>
        <dbReference type="EMBL" id="PFX11425.1"/>
    </source>
</evidence>
<evidence type="ECO:0000256" key="1">
    <source>
        <dbReference type="ARBA" id="ARBA00022737"/>
    </source>
</evidence>
<organism evidence="4 5">
    <name type="scientific">Stylophora pistillata</name>
    <name type="common">Smooth cauliflower coral</name>
    <dbReference type="NCBI Taxonomy" id="50429"/>
    <lineage>
        <taxon>Eukaryota</taxon>
        <taxon>Metazoa</taxon>
        <taxon>Cnidaria</taxon>
        <taxon>Anthozoa</taxon>
        <taxon>Hexacorallia</taxon>
        <taxon>Scleractinia</taxon>
        <taxon>Astrocoeniina</taxon>
        <taxon>Pocilloporidae</taxon>
        <taxon>Stylophora</taxon>
    </lineage>
</organism>
<dbReference type="Gene3D" id="3.40.50.410">
    <property type="entry name" value="von Willebrand factor, type A domain"/>
    <property type="match status" value="1"/>
</dbReference>
<keyword evidence="1" id="KW-0677">Repeat</keyword>
<proteinExistence type="predicted"/>
<comment type="caution">
    <text evidence="4">The sequence shown here is derived from an EMBL/GenBank/DDBJ whole genome shotgun (WGS) entry which is preliminary data.</text>
</comment>
<dbReference type="Pfam" id="PF00092">
    <property type="entry name" value="VWA"/>
    <property type="match status" value="1"/>
</dbReference>
<dbReference type="Gene3D" id="2.20.100.10">
    <property type="entry name" value="Thrombospondin type-1 (TSP1) repeat"/>
    <property type="match status" value="2"/>
</dbReference>
<feature type="non-terminal residue" evidence="4">
    <location>
        <position position="335"/>
    </location>
</feature>
<dbReference type="AlphaFoldDB" id="A0A2B4R561"/>
<dbReference type="PANTHER" id="PTHR22906:SF21">
    <property type="entry name" value="SEMA DOMAIN-CONTAINING PROTEIN"/>
    <property type="match status" value="1"/>
</dbReference>
<dbReference type="PROSITE" id="PS50234">
    <property type="entry name" value="VWFA"/>
    <property type="match status" value="1"/>
</dbReference>
<keyword evidence="5" id="KW-1185">Reference proteome</keyword>
<dbReference type="PANTHER" id="PTHR22906">
    <property type="entry name" value="PROPERDIN"/>
    <property type="match status" value="1"/>
</dbReference>
<protein>
    <submittedName>
        <fullName evidence="4">Thrombospondin-1</fullName>
    </submittedName>
</protein>
<accession>A0A2B4R561</accession>
<dbReference type="EMBL" id="LSMT01002540">
    <property type="protein sequence ID" value="PFX11425.1"/>
    <property type="molecule type" value="Genomic_DNA"/>
</dbReference>
<dbReference type="PROSITE" id="PS50092">
    <property type="entry name" value="TSP1"/>
    <property type="match status" value="2"/>
</dbReference>
<dbReference type="OrthoDB" id="14563at2759"/>